<dbReference type="Proteomes" id="UP001324115">
    <property type="component" value="Unassembled WGS sequence"/>
</dbReference>
<reference evidence="13 14" key="1">
    <citation type="journal article" date="2023" name="G3 (Bethesda)">
        <title>A haplotype-resolved chromosome-scale genome for Quercus rubra L. provides insights into the genetics of adaptive traits for red oak species.</title>
        <authorList>
            <person name="Kapoor B."/>
            <person name="Jenkins J."/>
            <person name="Schmutz J."/>
            <person name="Zhebentyayeva T."/>
            <person name="Kuelheim C."/>
            <person name="Coggeshall M."/>
            <person name="Heim C."/>
            <person name="Lasky J.R."/>
            <person name="Leites L."/>
            <person name="Islam-Faridi N."/>
            <person name="Romero-Severson J."/>
            <person name="DeLeo V.L."/>
            <person name="Lucas S.M."/>
            <person name="Lazic D."/>
            <person name="Gailing O."/>
            <person name="Carlson J."/>
            <person name="Staton M."/>
        </authorList>
    </citation>
    <scope>NUCLEOTIDE SEQUENCE [LARGE SCALE GENOMIC DNA]</scope>
    <source>
        <strain evidence="13">Pseudo-F2</strain>
    </source>
</reference>
<evidence type="ECO:0000256" key="10">
    <source>
        <dbReference type="ARBA" id="ARBA00023170"/>
    </source>
</evidence>
<keyword evidence="6" id="KW-0732">Signal</keyword>
<gene>
    <name evidence="13" type="ORF">RGQ29_021420</name>
</gene>
<dbReference type="Pfam" id="PF13855">
    <property type="entry name" value="LRR_8"/>
    <property type="match status" value="1"/>
</dbReference>
<keyword evidence="7" id="KW-0677">Repeat</keyword>
<dbReference type="EMBL" id="JAXUIC010000005">
    <property type="protein sequence ID" value="KAK4591214.1"/>
    <property type="molecule type" value="Genomic_DNA"/>
</dbReference>
<name>A0AAN7FJ28_QUERU</name>
<keyword evidence="5 12" id="KW-0812">Transmembrane</keyword>
<sequence>MASLTHLDLRWSNFSGHIPHQLGHLSNLRYLDLADIAMSYCKIGPNFPMWLQTQRSVTNLHLSNAEISDKAPGWFWNWTSNIVTIDLSDNQIEGDVSEIVLNSSFINLRSNHFKGQMPQLSTNVKELHMANNSIFGRISSFMCQKKNRKNQLMVLDVSNNLLTGALPHCWKYWQSLTHLDLGSNDISGRIPYSIGSLVALQSLHLQNNRISGDIPSSLKKCSNLSLIDIGENPLSVAIPPWIGEMTSLTILRLSSNGFKGHIPLQICQLSSLIVLDLANNSLWGHIPNCLKNISAMTIPTPKLEAQNPYSILYRGTYVENLKLVPKGVELEYEENLGFVKIIDLSSNNLSGSIPSEISILSELCFLNLSRNQLIGKIPEKIGIMKKLESIDLSQNHLSGGIPLSLSSLTFLSHLNLSYNNLSGKIPLGTQLQTFDALSYIGNPQLCGNPLPRNCTIMEESQNRTSIGKTEEDSNNSNFYIGMGVGFAVGFWAVCGVLFFNRTWRHAYFRFFDDMKDWVYVTTVLNENWLLEKLRSCHL</sequence>
<keyword evidence="11" id="KW-0325">Glycoprotein</keyword>
<comment type="subcellular location">
    <subcellularLocation>
        <location evidence="1">Cell membrane</location>
        <topology evidence="1">Single-pass type I membrane protein</topology>
    </subcellularLocation>
</comment>
<keyword evidence="8 12" id="KW-1133">Transmembrane helix</keyword>
<evidence type="ECO:0000256" key="2">
    <source>
        <dbReference type="ARBA" id="ARBA00009592"/>
    </source>
</evidence>
<dbReference type="PANTHER" id="PTHR48063:SF98">
    <property type="entry name" value="LRR RECEPTOR-LIKE SERINE_THREONINE-PROTEIN KINASE FLS2"/>
    <property type="match status" value="1"/>
</dbReference>
<evidence type="ECO:0000256" key="8">
    <source>
        <dbReference type="ARBA" id="ARBA00022989"/>
    </source>
</evidence>
<dbReference type="FunFam" id="3.80.10.10:FF:000111">
    <property type="entry name" value="LRR receptor-like serine/threonine-protein kinase ERECTA"/>
    <property type="match status" value="1"/>
</dbReference>
<feature type="transmembrane region" description="Helical" evidence="12">
    <location>
        <begin position="478"/>
        <end position="499"/>
    </location>
</feature>
<dbReference type="InterPro" id="IPR032675">
    <property type="entry name" value="LRR_dom_sf"/>
</dbReference>
<evidence type="ECO:0000256" key="3">
    <source>
        <dbReference type="ARBA" id="ARBA00022475"/>
    </source>
</evidence>
<comment type="similarity">
    <text evidence="2">Belongs to the RLP family.</text>
</comment>
<evidence type="ECO:0000256" key="7">
    <source>
        <dbReference type="ARBA" id="ARBA00022737"/>
    </source>
</evidence>
<dbReference type="InterPro" id="IPR046956">
    <property type="entry name" value="RLP23-like"/>
</dbReference>
<organism evidence="13 14">
    <name type="scientific">Quercus rubra</name>
    <name type="common">Northern red oak</name>
    <name type="synonym">Quercus borealis</name>
    <dbReference type="NCBI Taxonomy" id="3512"/>
    <lineage>
        <taxon>Eukaryota</taxon>
        <taxon>Viridiplantae</taxon>
        <taxon>Streptophyta</taxon>
        <taxon>Embryophyta</taxon>
        <taxon>Tracheophyta</taxon>
        <taxon>Spermatophyta</taxon>
        <taxon>Magnoliopsida</taxon>
        <taxon>eudicotyledons</taxon>
        <taxon>Gunneridae</taxon>
        <taxon>Pentapetalae</taxon>
        <taxon>rosids</taxon>
        <taxon>fabids</taxon>
        <taxon>Fagales</taxon>
        <taxon>Fagaceae</taxon>
        <taxon>Quercus</taxon>
    </lineage>
</organism>
<keyword evidence="3" id="KW-1003">Cell membrane</keyword>
<protein>
    <submittedName>
        <fullName evidence="13">Uncharacterized protein</fullName>
    </submittedName>
</protein>
<dbReference type="SUPFAM" id="SSF52058">
    <property type="entry name" value="L domain-like"/>
    <property type="match status" value="2"/>
</dbReference>
<dbReference type="SMART" id="SM00369">
    <property type="entry name" value="LRR_TYP"/>
    <property type="match status" value="5"/>
</dbReference>
<dbReference type="PANTHER" id="PTHR48063">
    <property type="entry name" value="LRR RECEPTOR-LIKE KINASE"/>
    <property type="match status" value="1"/>
</dbReference>
<comment type="caution">
    <text evidence="13">The sequence shown here is derived from an EMBL/GenBank/DDBJ whole genome shotgun (WGS) entry which is preliminary data.</text>
</comment>
<evidence type="ECO:0000256" key="1">
    <source>
        <dbReference type="ARBA" id="ARBA00004251"/>
    </source>
</evidence>
<keyword evidence="4" id="KW-0433">Leucine-rich repeat</keyword>
<keyword evidence="14" id="KW-1185">Reference proteome</keyword>
<evidence type="ECO:0000256" key="9">
    <source>
        <dbReference type="ARBA" id="ARBA00023136"/>
    </source>
</evidence>
<proteinExistence type="inferred from homology"/>
<evidence type="ECO:0000256" key="12">
    <source>
        <dbReference type="SAM" id="Phobius"/>
    </source>
</evidence>
<dbReference type="FunFam" id="3.80.10.10:FF:000095">
    <property type="entry name" value="LRR receptor-like serine/threonine-protein kinase GSO1"/>
    <property type="match status" value="1"/>
</dbReference>
<dbReference type="Gene3D" id="3.80.10.10">
    <property type="entry name" value="Ribonuclease Inhibitor"/>
    <property type="match status" value="1"/>
</dbReference>
<dbReference type="GO" id="GO:0005886">
    <property type="term" value="C:plasma membrane"/>
    <property type="evidence" value="ECO:0007669"/>
    <property type="project" value="UniProtKB-SubCell"/>
</dbReference>
<dbReference type="InterPro" id="IPR001611">
    <property type="entry name" value="Leu-rich_rpt"/>
</dbReference>
<evidence type="ECO:0000256" key="11">
    <source>
        <dbReference type="ARBA" id="ARBA00023180"/>
    </source>
</evidence>
<accession>A0AAN7FJ28</accession>
<dbReference type="Pfam" id="PF00560">
    <property type="entry name" value="LRR_1"/>
    <property type="match status" value="7"/>
</dbReference>
<evidence type="ECO:0000313" key="13">
    <source>
        <dbReference type="EMBL" id="KAK4591215.1"/>
    </source>
</evidence>
<evidence type="ECO:0000256" key="4">
    <source>
        <dbReference type="ARBA" id="ARBA00022614"/>
    </source>
</evidence>
<keyword evidence="10" id="KW-0675">Receptor</keyword>
<dbReference type="AlphaFoldDB" id="A0AAN7FJ28"/>
<evidence type="ECO:0000256" key="6">
    <source>
        <dbReference type="ARBA" id="ARBA00022729"/>
    </source>
</evidence>
<evidence type="ECO:0000313" key="14">
    <source>
        <dbReference type="Proteomes" id="UP001324115"/>
    </source>
</evidence>
<dbReference type="InterPro" id="IPR003591">
    <property type="entry name" value="Leu-rich_rpt_typical-subtyp"/>
</dbReference>
<keyword evidence="9 12" id="KW-0472">Membrane</keyword>
<evidence type="ECO:0000256" key="5">
    <source>
        <dbReference type="ARBA" id="ARBA00022692"/>
    </source>
</evidence>
<dbReference type="EMBL" id="JAXUIC010000005">
    <property type="protein sequence ID" value="KAK4591215.1"/>
    <property type="molecule type" value="Genomic_DNA"/>
</dbReference>